<protein>
    <submittedName>
        <fullName evidence="2">Uncharacterized protein</fullName>
    </submittedName>
</protein>
<name>A0A0B7BVU6_9EUPU</name>
<feature type="region of interest" description="Disordered" evidence="1">
    <location>
        <begin position="1"/>
        <end position="87"/>
    </location>
</feature>
<evidence type="ECO:0000256" key="1">
    <source>
        <dbReference type="SAM" id="MobiDB-lite"/>
    </source>
</evidence>
<feature type="non-terminal residue" evidence="2">
    <location>
        <position position="107"/>
    </location>
</feature>
<dbReference type="AlphaFoldDB" id="A0A0B7BVU6"/>
<organism evidence="2">
    <name type="scientific">Arion vulgaris</name>
    <dbReference type="NCBI Taxonomy" id="1028688"/>
    <lineage>
        <taxon>Eukaryota</taxon>
        <taxon>Metazoa</taxon>
        <taxon>Spiralia</taxon>
        <taxon>Lophotrochozoa</taxon>
        <taxon>Mollusca</taxon>
        <taxon>Gastropoda</taxon>
        <taxon>Heterobranchia</taxon>
        <taxon>Euthyneura</taxon>
        <taxon>Panpulmonata</taxon>
        <taxon>Eupulmonata</taxon>
        <taxon>Stylommatophora</taxon>
        <taxon>Helicina</taxon>
        <taxon>Arionoidea</taxon>
        <taxon>Arionidae</taxon>
        <taxon>Arion</taxon>
    </lineage>
</organism>
<sequence>MSEASNATQNMDNIETTKTPDPTDHKVTHLSNPENDIDKTPRRFGSKDKVHDNKHNNKQEHDDSVHQDIDTDEKNHIHHHHHHKTHKPWFLRGNAATSKLCISLLYL</sequence>
<feature type="compositionally biased region" description="Polar residues" evidence="1">
    <location>
        <begin position="1"/>
        <end position="20"/>
    </location>
</feature>
<feature type="compositionally biased region" description="Basic and acidic residues" evidence="1">
    <location>
        <begin position="36"/>
        <end position="75"/>
    </location>
</feature>
<reference evidence="2" key="1">
    <citation type="submission" date="2014-12" db="EMBL/GenBank/DDBJ databases">
        <title>Insight into the proteome of Arion vulgaris.</title>
        <authorList>
            <person name="Aradska J."/>
            <person name="Bulat T."/>
            <person name="Smidak R."/>
            <person name="Sarate P."/>
            <person name="Gangsoo J."/>
            <person name="Sialana F."/>
            <person name="Bilban M."/>
            <person name="Lubec G."/>
        </authorList>
    </citation>
    <scope>NUCLEOTIDE SEQUENCE</scope>
    <source>
        <tissue evidence="2">Skin</tissue>
    </source>
</reference>
<evidence type="ECO:0000313" key="2">
    <source>
        <dbReference type="EMBL" id="CEK97133.1"/>
    </source>
</evidence>
<dbReference type="EMBL" id="HACG01050268">
    <property type="protein sequence ID" value="CEK97133.1"/>
    <property type="molecule type" value="Transcribed_RNA"/>
</dbReference>
<feature type="compositionally biased region" description="Basic residues" evidence="1">
    <location>
        <begin position="76"/>
        <end position="87"/>
    </location>
</feature>
<accession>A0A0B7BVU6</accession>
<gene>
    <name evidence="2" type="primary">ORF214754</name>
</gene>
<proteinExistence type="predicted"/>